<dbReference type="AlphaFoldDB" id="A0A1Q9E4B1"/>
<accession>A0A1Q9E4B1</accession>
<keyword evidence="2" id="KW-1185">Reference proteome</keyword>
<gene>
    <name evidence="1" type="ORF">AK812_SmicGene14910</name>
</gene>
<proteinExistence type="predicted"/>
<dbReference type="OrthoDB" id="10371027at2759"/>
<name>A0A1Q9E4B1_SYMMI</name>
<sequence>MWGQKRLLHSYLQETWIQVACHFASHLLFSTQRLKAVCALGDGCWLPLLVLWTDMILHIIGGRVLFCTVLPGALLPLRIWSSAGGYVDVIVLFSMRSLTLLEEHDIPDYPDAEGCGSVQSYLVLVRSLLSSAASATFWSSCSGHLVPFPFSLLSSGPSPLPAALLSVSLPWEALMGHRALCRLRAGTLDLAHANGKKSQAKVRCCIFCNKKTWAPYIHVLGECHISRSPELRDAGELFSPRERALVLLNALPHELLFPAVARVALAIERRSKQFWDQAG</sequence>
<evidence type="ECO:0000313" key="2">
    <source>
        <dbReference type="Proteomes" id="UP000186817"/>
    </source>
</evidence>
<comment type="caution">
    <text evidence="1">The sequence shown here is derived from an EMBL/GenBank/DDBJ whole genome shotgun (WGS) entry which is preliminary data.</text>
</comment>
<protein>
    <submittedName>
        <fullName evidence="1">Uncharacterized protein</fullName>
    </submittedName>
</protein>
<dbReference type="Proteomes" id="UP000186817">
    <property type="component" value="Unassembled WGS sequence"/>
</dbReference>
<reference evidence="1 2" key="1">
    <citation type="submission" date="2016-02" db="EMBL/GenBank/DDBJ databases">
        <title>Genome analysis of coral dinoflagellate symbionts highlights evolutionary adaptations to a symbiotic lifestyle.</title>
        <authorList>
            <person name="Aranda M."/>
            <person name="Li Y."/>
            <person name="Liew Y.J."/>
            <person name="Baumgarten S."/>
            <person name="Simakov O."/>
            <person name="Wilson M."/>
            <person name="Piel J."/>
            <person name="Ashoor H."/>
            <person name="Bougouffa S."/>
            <person name="Bajic V.B."/>
            <person name="Ryu T."/>
            <person name="Ravasi T."/>
            <person name="Bayer T."/>
            <person name="Micklem G."/>
            <person name="Kim H."/>
            <person name="Bhak J."/>
            <person name="Lajeunesse T.C."/>
            <person name="Voolstra C.R."/>
        </authorList>
    </citation>
    <scope>NUCLEOTIDE SEQUENCE [LARGE SCALE GENOMIC DNA]</scope>
    <source>
        <strain evidence="1 2">CCMP2467</strain>
    </source>
</reference>
<dbReference type="EMBL" id="LSRX01000269">
    <property type="protein sequence ID" value="OLQ02255.1"/>
    <property type="molecule type" value="Genomic_DNA"/>
</dbReference>
<evidence type="ECO:0000313" key="1">
    <source>
        <dbReference type="EMBL" id="OLQ02255.1"/>
    </source>
</evidence>
<organism evidence="1 2">
    <name type="scientific">Symbiodinium microadriaticum</name>
    <name type="common">Dinoflagellate</name>
    <name type="synonym">Zooxanthella microadriatica</name>
    <dbReference type="NCBI Taxonomy" id="2951"/>
    <lineage>
        <taxon>Eukaryota</taxon>
        <taxon>Sar</taxon>
        <taxon>Alveolata</taxon>
        <taxon>Dinophyceae</taxon>
        <taxon>Suessiales</taxon>
        <taxon>Symbiodiniaceae</taxon>
        <taxon>Symbiodinium</taxon>
    </lineage>
</organism>